<sequence length="217" mass="25131">MLNMDAEQLQHPPPDISGEDWAWLVQYWGRAEVKAIAKKNKANQSRQVITHTGGTKSFARYRDEETRVRTDGRIPSRADLFLRTHTRKDETPVDSRSAEIIVMGAERHDRVRGYGLGPMPRSVFGSKPGQSGTNVEEMLVELNVVHNRMEDLMKRDEDRNAYLEELQREQQRMRIAMVDMMRQLSDQQQSSFEEIARGTRRRSEVSINDAKSRISFL</sequence>
<comment type="caution">
    <text evidence="1">The sequence shown here is derived from an EMBL/GenBank/DDBJ whole genome shotgun (WGS) entry which is preliminary data.</text>
</comment>
<gene>
    <name evidence="1" type="ORF">MRB53_023401</name>
</gene>
<reference evidence="1 2" key="1">
    <citation type="journal article" date="2022" name="Hortic Res">
        <title>A haplotype resolved chromosomal level avocado genome allows analysis of novel avocado genes.</title>
        <authorList>
            <person name="Nath O."/>
            <person name="Fletcher S.J."/>
            <person name="Hayward A."/>
            <person name="Shaw L.M."/>
            <person name="Masouleh A.K."/>
            <person name="Furtado A."/>
            <person name="Henry R.J."/>
            <person name="Mitter N."/>
        </authorList>
    </citation>
    <scope>NUCLEOTIDE SEQUENCE [LARGE SCALE GENOMIC DNA]</scope>
    <source>
        <strain evidence="2">cv. Hass</strain>
    </source>
</reference>
<keyword evidence="2" id="KW-1185">Reference proteome</keyword>
<dbReference type="EMBL" id="CM056815">
    <property type="protein sequence ID" value="KAJ8630078.1"/>
    <property type="molecule type" value="Genomic_DNA"/>
</dbReference>
<protein>
    <submittedName>
        <fullName evidence="1">Uncharacterized protein</fullName>
    </submittedName>
</protein>
<proteinExistence type="predicted"/>
<name>A0ACC2LAA2_PERAE</name>
<accession>A0ACC2LAA2</accession>
<evidence type="ECO:0000313" key="2">
    <source>
        <dbReference type="Proteomes" id="UP001234297"/>
    </source>
</evidence>
<dbReference type="Proteomes" id="UP001234297">
    <property type="component" value="Chromosome 7"/>
</dbReference>
<organism evidence="1 2">
    <name type="scientific">Persea americana</name>
    <name type="common">Avocado</name>
    <dbReference type="NCBI Taxonomy" id="3435"/>
    <lineage>
        <taxon>Eukaryota</taxon>
        <taxon>Viridiplantae</taxon>
        <taxon>Streptophyta</taxon>
        <taxon>Embryophyta</taxon>
        <taxon>Tracheophyta</taxon>
        <taxon>Spermatophyta</taxon>
        <taxon>Magnoliopsida</taxon>
        <taxon>Magnoliidae</taxon>
        <taxon>Laurales</taxon>
        <taxon>Lauraceae</taxon>
        <taxon>Persea</taxon>
    </lineage>
</organism>
<evidence type="ECO:0000313" key="1">
    <source>
        <dbReference type="EMBL" id="KAJ8630078.1"/>
    </source>
</evidence>